<accession>A0ABS2R887</accession>
<name>A0ABS2R887_9BACI</name>
<protein>
    <submittedName>
        <fullName evidence="1">Uncharacterized protein</fullName>
    </submittedName>
</protein>
<evidence type="ECO:0000313" key="2">
    <source>
        <dbReference type="Proteomes" id="UP000823485"/>
    </source>
</evidence>
<dbReference type="Proteomes" id="UP000823485">
    <property type="component" value="Unassembled WGS sequence"/>
</dbReference>
<gene>
    <name evidence="1" type="ORF">JOC94_002860</name>
</gene>
<proteinExistence type="predicted"/>
<dbReference type="EMBL" id="JAFBFH010000019">
    <property type="protein sequence ID" value="MBM7715871.1"/>
    <property type="molecule type" value="Genomic_DNA"/>
</dbReference>
<organism evidence="1 2">
    <name type="scientific">Siminovitchia thermophila</name>
    <dbReference type="NCBI Taxonomy" id="1245522"/>
    <lineage>
        <taxon>Bacteria</taxon>
        <taxon>Bacillati</taxon>
        <taxon>Bacillota</taxon>
        <taxon>Bacilli</taxon>
        <taxon>Bacillales</taxon>
        <taxon>Bacillaceae</taxon>
        <taxon>Siminovitchia</taxon>
    </lineage>
</organism>
<sequence length="70" mass="8375">MLKILIVLYSRKLPEMAPVEYIIHRQMGLVEGELQTGECLFQKKWKPFQRLSTSLIQEKTLLWRIAFVKR</sequence>
<comment type="caution">
    <text evidence="1">The sequence shown here is derived from an EMBL/GenBank/DDBJ whole genome shotgun (WGS) entry which is preliminary data.</text>
</comment>
<keyword evidence="2" id="KW-1185">Reference proteome</keyword>
<evidence type="ECO:0000313" key="1">
    <source>
        <dbReference type="EMBL" id="MBM7715871.1"/>
    </source>
</evidence>
<reference evidence="1 2" key="1">
    <citation type="submission" date="2021-01" db="EMBL/GenBank/DDBJ databases">
        <title>Genomic Encyclopedia of Type Strains, Phase IV (KMG-IV): sequencing the most valuable type-strain genomes for metagenomic binning, comparative biology and taxonomic classification.</title>
        <authorList>
            <person name="Goeker M."/>
        </authorList>
    </citation>
    <scope>NUCLEOTIDE SEQUENCE [LARGE SCALE GENOMIC DNA]</scope>
    <source>
        <strain evidence="1 2">DSM 105453</strain>
    </source>
</reference>